<dbReference type="GO" id="GO:0005829">
    <property type="term" value="C:cytosol"/>
    <property type="evidence" value="ECO:0007669"/>
    <property type="project" value="TreeGrafter"/>
</dbReference>
<dbReference type="CDD" id="cd01734">
    <property type="entry name" value="YlxS_C"/>
    <property type="match status" value="1"/>
</dbReference>
<keyword evidence="1 3" id="KW-0963">Cytoplasm</keyword>
<dbReference type="PANTHER" id="PTHR33867">
    <property type="entry name" value="RIBOSOME MATURATION FACTOR RIMP"/>
    <property type="match status" value="1"/>
</dbReference>
<evidence type="ECO:0000259" key="5">
    <source>
        <dbReference type="Pfam" id="PF17384"/>
    </source>
</evidence>
<accession>A0A316E962</accession>
<keyword evidence="7" id="KW-1185">Reference proteome</keyword>
<dbReference type="OrthoDB" id="9789702at2"/>
<gene>
    <name evidence="3" type="primary">rimP</name>
    <name evidence="6" type="ORF">LV89_02679</name>
</gene>
<dbReference type="HAMAP" id="MF_01077">
    <property type="entry name" value="RimP"/>
    <property type="match status" value="1"/>
</dbReference>
<feature type="domain" description="Ribosome maturation factor RimP N-terminal" evidence="4">
    <location>
        <begin position="10"/>
        <end position="81"/>
    </location>
</feature>
<dbReference type="SUPFAM" id="SSF75420">
    <property type="entry name" value="YhbC-like, N-terminal domain"/>
    <property type="match status" value="1"/>
</dbReference>
<evidence type="ECO:0000313" key="7">
    <source>
        <dbReference type="Proteomes" id="UP000245489"/>
    </source>
</evidence>
<dbReference type="AlphaFoldDB" id="A0A316E962"/>
<comment type="similarity">
    <text evidence="3">Belongs to the RimP family.</text>
</comment>
<dbReference type="GO" id="GO:0006412">
    <property type="term" value="P:translation"/>
    <property type="evidence" value="ECO:0007669"/>
    <property type="project" value="TreeGrafter"/>
</dbReference>
<dbReference type="InterPro" id="IPR035956">
    <property type="entry name" value="RimP_N_sf"/>
</dbReference>
<evidence type="ECO:0000259" key="4">
    <source>
        <dbReference type="Pfam" id="PF02576"/>
    </source>
</evidence>
<dbReference type="InterPro" id="IPR003728">
    <property type="entry name" value="Ribosome_maturation_RimP"/>
</dbReference>
<comment type="caution">
    <text evidence="6">The sequence shown here is derived from an EMBL/GenBank/DDBJ whole genome shotgun (WGS) entry which is preliminary data.</text>
</comment>
<organism evidence="6 7">
    <name type="scientific">Arcicella aurantiaca</name>
    <dbReference type="NCBI Taxonomy" id="591202"/>
    <lineage>
        <taxon>Bacteria</taxon>
        <taxon>Pseudomonadati</taxon>
        <taxon>Bacteroidota</taxon>
        <taxon>Cytophagia</taxon>
        <taxon>Cytophagales</taxon>
        <taxon>Flectobacillaceae</taxon>
        <taxon>Arcicella</taxon>
    </lineage>
</organism>
<evidence type="ECO:0000313" key="6">
    <source>
        <dbReference type="EMBL" id="PWK26198.1"/>
    </source>
</evidence>
<dbReference type="EMBL" id="QGGO01000013">
    <property type="protein sequence ID" value="PWK26198.1"/>
    <property type="molecule type" value="Genomic_DNA"/>
</dbReference>
<dbReference type="GO" id="GO:0000028">
    <property type="term" value="P:ribosomal small subunit assembly"/>
    <property type="evidence" value="ECO:0007669"/>
    <property type="project" value="TreeGrafter"/>
</dbReference>
<proteinExistence type="inferred from homology"/>
<evidence type="ECO:0000256" key="2">
    <source>
        <dbReference type="ARBA" id="ARBA00022517"/>
    </source>
</evidence>
<dbReference type="PANTHER" id="PTHR33867:SF1">
    <property type="entry name" value="RIBOSOME MATURATION FACTOR RIMP"/>
    <property type="match status" value="1"/>
</dbReference>
<dbReference type="Proteomes" id="UP000245489">
    <property type="component" value="Unassembled WGS sequence"/>
</dbReference>
<comment type="function">
    <text evidence="3">Required for maturation of 30S ribosomal subunits.</text>
</comment>
<dbReference type="Pfam" id="PF02576">
    <property type="entry name" value="RimP_N"/>
    <property type="match status" value="1"/>
</dbReference>
<protein>
    <recommendedName>
        <fullName evidence="3">Ribosome maturation factor RimP</fullName>
    </recommendedName>
</protein>
<comment type="subcellular location">
    <subcellularLocation>
        <location evidence="3">Cytoplasm</location>
    </subcellularLocation>
</comment>
<keyword evidence="2 3" id="KW-0690">Ribosome biogenesis</keyword>
<dbReference type="Pfam" id="PF17384">
    <property type="entry name" value="DUF150_C"/>
    <property type="match status" value="1"/>
</dbReference>
<dbReference type="RefSeq" id="WP_109743402.1">
    <property type="nucleotide sequence ID" value="NZ_QGGO01000013.1"/>
</dbReference>
<dbReference type="InterPro" id="IPR028998">
    <property type="entry name" value="RimP_C"/>
</dbReference>
<dbReference type="Gene3D" id="3.30.300.70">
    <property type="entry name" value="RimP-like superfamily, N-terminal"/>
    <property type="match status" value="1"/>
</dbReference>
<feature type="domain" description="Ribosome maturation factor RimP C-terminal" evidence="5">
    <location>
        <begin position="84"/>
        <end position="155"/>
    </location>
</feature>
<name>A0A316E962_9BACT</name>
<sequence length="156" mass="17648">MTKEKIIELLQPYLEDDRIFIVDVTVTASKIRQNITILLDTDEGIKIEECASVSRRLAHFIETNELIVDAYNLEVSSPGIDQPLTFQRQYVKNIGRSLKVSLAEGEIVGELEDVTEEGIVFKEEVKKTKGKKVEPKESIVIPFGNIQQAKVQISFK</sequence>
<evidence type="ECO:0000256" key="3">
    <source>
        <dbReference type="HAMAP-Rule" id="MF_01077"/>
    </source>
</evidence>
<dbReference type="InterPro" id="IPR028989">
    <property type="entry name" value="RimP_N"/>
</dbReference>
<evidence type="ECO:0000256" key="1">
    <source>
        <dbReference type="ARBA" id="ARBA00022490"/>
    </source>
</evidence>
<reference evidence="6 7" key="1">
    <citation type="submission" date="2018-05" db="EMBL/GenBank/DDBJ databases">
        <title>Genomic Encyclopedia of Archaeal and Bacterial Type Strains, Phase II (KMG-II): from individual species to whole genera.</title>
        <authorList>
            <person name="Goeker M."/>
        </authorList>
    </citation>
    <scope>NUCLEOTIDE SEQUENCE [LARGE SCALE GENOMIC DNA]</scope>
    <source>
        <strain evidence="6 7">DSM 22214</strain>
    </source>
</reference>